<sequence>MIISVDVVSMVGCERCDSGRGDGGVRQQFEVGRNQFRTSRRWVKSQPVDVWVAPLGWIRLSFYTADSPSTTWLCRRLAACHGFSLSSVNKLLAIMEVLSP</sequence>
<accession>A0AA88ASY9</accession>
<gene>
    <name evidence="1" type="ORF">TIFTF001_021769</name>
</gene>
<protein>
    <submittedName>
        <fullName evidence="1">Uncharacterized protein</fullName>
    </submittedName>
</protein>
<comment type="caution">
    <text evidence="1">The sequence shown here is derived from an EMBL/GenBank/DDBJ whole genome shotgun (WGS) entry which is preliminary data.</text>
</comment>
<dbReference type="EMBL" id="BTGU01000042">
    <property type="protein sequence ID" value="GMN52633.1"/>
    <property type="molecule type" value="Genomic_DNA"/>
</dbReference>
<evidence type="ECO:0000313" key="2">
    <source>
        <dbReference type="Proteomes" id="UP001187192"/>
    </source>
</evidence>
<proteinExistence type="predicted"/>
<evidence type="ECO:0000313" key="1">
    <source>
        <dbReference type="EMBL" id="GMN52633.1"/>
    </source>
</evidence>
<keyword evidence="2" id="KW-1185">Reference proteome</keyword>
<reference evidence="1" key="1">
    <citation type="submission" date="2023-07" db="EMBL/GenBank/DDBJ databases">
        <title>draft genome sequence of fig (Ficus carica).</title>
        <authorList>
            <person name="Takahashi T."/>
            <person name="Nishimura K."/>
        </authorList>
    </citation>
    <scope>NUCLEOTIDE SEQUENCE</scope>
</reference>
<dbReference type="Proteomes" id="UP001187192">
    <property type="component" value="Unassembled WGS sequence"/>
</dbReference>
<organism evidence="1 2">
    <name type="scientific">Ficus carica</name>
    <name type="common">Common fig</name>
    <dbReference type="NCBI Taxonomy" id="3494"/>
    <lineage>
        <taxon>Eukaryota</taxon>
        <taxon>Viridiplantae</taxon>
        <taxon>Streptophyta</taxon>
        <taxon>Embryophyta</taxon>
        <taxon>Tracheophyta</taxon>
        <taxon>Spermatophyta</taxon>
        <taxon>Magnoliopsida</taxon>
        <taxon>eudicotyledons</taxon>
        <taxon>Gunneridae</taxon>
        <taxon>Pentapetalae</taxon>
        <taxon>rosids</taxon>
        <taxon>fabids</taxon>
        <taxon>Rosales</taxon>
        <taxon>Moraceae</taxon>
        <taxon>Ficeae</taxon>
        <taxon>Ficus</taxon>
    </lineage>
</organism>
<dbReference type="AlphaFoldDB" id="A0AA88ASY9"/>
<name>A0AA88ASY9_FICCA</name>